<keyword evidence="3" id="KW-1003">Cell membrane</keyword>
<dbReference type="InterPro" id="IPR000725">
    <property type="entry name" value="Olfact_rcpt"/>
</dbReference>
<comment type="subcellular location">
    <subcellularLocation>
        <location evidence="2">Cell membrane</location>
        <topology evidence="2">Multi-pass membrane protein</topology>
    </subcellularLocation>
</comment>
<evidence type="ECO:0000256" key="2">
    <source>
        <dbReference type="ARBA" id="ARBA00004651"/>
    </source>
</evidence>
<keyword evidence="6" id="KW-0552">Olfaction</keyword>
<evidence type="ECO:0000256" key="12">
    <source>
        <dbReference type="RuleBase" id="RU000688"/>
    </source>
</evidence>
<dbReference type="FunFam" id="1.20.1070.10:FF:000004">
    <property type="entry name" value="Olfactory receptor"/>
    <property type="match status" value="1"/>
</dbReference>
<evidence type="ECO:0000256" key="4">
    <source>
        <dbReference type="ARBA" id="ARBA00022606"/>
    </source>
</evidence>
<evidence type="ECO:0000313" key="15">
    <source>
        <dbReference type="EMBL" id="EPQ19505.1"/>
    </source>
</evidence>
<comment type="similarity">
    <text evidence="12">Belongs to the G-protein coupled receptor 1 family.</text>
</comment>
<feature type="transmembrane region" description="Helical" evidence="13">
    <location>
        <begin position="465"/>
        <end position="484"/>
    </location>
</feature>
<feature type="transmembrane region" description="Helical" evidence="13">
    <location>
        <begin position="433"/>
        <end position="453"/>
    </location>
</feature>
<feature type="transmembrane region" description="Helical" evidence="13">
    <location>
        <begin position="142"/>
        <end position="165"/>
    </location>
</feature>
<proteinExistence type="inferred from homology"/>
<dbReference type="Pfam" id="PF13853">
    <property type="entry name" value="7tm_4"/>
    <property type="match status" value="2"/>
</dbReference>
<dbReference type="EMBL" id="KE164694">
    <property type="protein sequence ID" value="EPQ19505.1"/>
    <property type="molecule type" value="Genomic_DNA"/>
</dbReference>
<feature type="transmembrane region" description="Helical" evidence="13">
    <location>
        <begin position="323"/>
        <end position="343"/>
    </location>
</feature>
<dbReference type="PRINTS" id="PR00237">
    <property type="entry name" value="GPCRRHODOPSN"/>
</dbReference>
<dbReference type="GO" id="GO:0005886">
    <property type="term" value="C:plasma membrane"/>
    <property type="evidence" value="ECO:0007669"/>
    <property type="project" value="UniProtKB-SubCell"/>
</dbReference>
<evidence type="ECO:0000313" key="16">
    <source>
        <dbReference type="Proteomes" id="UP000052978"/>
    </source>
</evidence>
<protein>
    <submittedName>
        <fullName evidence="15">Olfactory receptor 5D14</fullName>
    </submittedName>
</protein>
<organism evidence="15 16">
    <name type="scientific">Myotis brandtii</name>
    <name type="common">Brandt's bat</name>
    <dbReference type="NCBI Taxonomy" id="109478"/>
    <lineage>
        <taxon>Eukaryota</taxon>
        <taxon>Metazoa</taxon>
        <taxon>Chordata</taxon>
        <taxon>Craniata</taxon>
        <taxon>Vertebrata</taxon>
        <taxon>Euteleostomi</taxon>
        <taxon>Mammalia</taxon>
        <taxon>Eutheria</taxon>
        <taxon>Laurasiatheria</taxon>
        <taxon>Chiroptera</taxon>
        <taxon>Yangochiroptera</taxon>
        <taxon>Vespertilionidae</taxon>
        <taxon>Myotis</taxon>
    </lineage>
</organism>
<dbReference type="eggNOG" id="ENOG502T6WP">
    <property type="taxonomic scope" value="Eukaryota"/>
</dbReference>
<dbReference type="PRINTS" id="PR00245">
    <property type="entry name" value="OLFACTORYR"/>
</dbReference>
<feature type="transmembrane region" description="Helical" evidence="13">
    <location>
        <begin position="100"/>
        <end position="122"/>
    </location>
</feature>
<feature type="transmembrane region" description="Helical" evidence="13">
    <location>
        <begin position="29"/>
        <end position="50"/>
    </location>
</feature>
<dbReference type="Proteomes" id="UP000052978">
    <property type="component" value="Unassembled WGS sequence"/>
</dbReference>
<evidence type="ECO:0000256" key="8">
    <source>
        <dbReference type="ARBA" id="ARBA00023040"/>
    </source>
</evidence>
<evidence type="ECO:0000256" key="9">
    <source>
        <dbReference type="ARBA" id="ARBA00023136"/>
    </source>
</evidence>
<evidence type="ECO:0000256" key="5">
    <source>
        <dbReference type="ARBA" id="ARBA00022692"/>
    </source>
</evidence>
<dbReference type="InterPro" id="IPR000276">
    <property type="entry name" value="GPCR_Rhodpsn"/>
</dbReference>
<dbReference type="PROSITE" id="PS50262">
    <property type="entry name" value="G_PROTEIN_RECEP_F1_2"/>
    <property type="match status" value="2"/>
</dbReference>
<evidence type="ECO:0000256" key="10">
    <source>
        <dbReference type="ARBA" id="ARBA00023170"/>
    </source>
</evidence>
<feature type="domain" description="G-protein coupled receptors family 1 profile" evidence="14">
    <location>
        <begin position="266"/>
        <end position="515"/>
    </location>
</feature>
<keyword evidence="4" id="KW-0716">Sensory transduction</keyword>
<dbReference type="PANTHER" id="PTHR48018">
    <property type="entry name" value="OLFACTORY RECEPTOR"/>
    <property type="match status" value="1"/>
</dbReference>
<keyword evidence="8 12" id="KW-0297">G-protein coupled receptor</keyword>
<keyword evidence="9 13" id="KW-0472">Membrane</keyword>
<evidence type="ECO:0000256" key="13">
    <source>
        <dbReference type="SAM" id="Phobius"/>
    </source>
</evidence>
<feature type="domain" description="G-protein coupled receptors family 1 profile" evidence="14">
    <location>
        <begin position="43"/>
        <end position="264"/>
    </location>
</feature>
<sequence length="537" mass="60085">MLLTEGNLSAGATFTLLGFSDFPDLQVPLFLVFLIVYMVTVLGNLGMIMIIRTSPQLHTPMYFFLSHLSFVDFCYSTTITPKLLENLVVEERTISFPGCIMQFFLACLFAVAETFMLAVMAYDRFVAVCSPLLYTVVMSPKLCTSLVAGPYTLGIVFSLPLTYFLQALSFCGSNIINNFFCEHSAIVSVSCSDPYISQVLCFAIAILNEGLSPWGYKLDVRALMRPLHSAYENRRVVACSSVADYPELQIPLFLVFLIMYIVTVVGNLGMIIIIKINPKFHTPMYFFLSHLSFVDFCYSSIITPKLLENLVMADKSMSYASCMLQYFLSCTAVVTESFLLAVMAYDRFVAICNPLLYSVAMSLRLCALLVAGSYLWGMFGPLVLLCYALQLNFFGYNVINHFFCEYTALIAVSSSDTHIPHLLLFGFATFNEVSTLLIILTSYAFIFVTVLNIRSASGRRKAFSTCASHLTAITIFHGTILSLYCVPNSKNSRQTVKVASVFYTVVNPMLNPLIYSLRNKDVKDAFWKFINTKVPSH</sequence>
<evidence type="ECO:0000256" key="11">
    <source>
        <dbReference type="ARBA" id="ARBA00023224"/>
    </source>
</evidence>
<evidence type="ECO:0000259" key="14">
    <source>
        <dbReference type="PROSITE" id="PS50262"/>
    </source>
</evidence>
<dbReference type="Gene3D" id="1.20.1070.10">
    <property type="entry name" value="Rhodopsin 7-helix transmembrane proteins"/>
    <property type="match status" value="2"/>
</dbReference>
<reference evidence="15 16" key="1">
    <citation type="journal article" date="2013" name="Nat. Commun.">
        <title>Genome analysis reveals insights into physiology and longevity of the Brandt's bat Myotis brandtii.</title>
        <authorList>
            <person name="Seim I."/>
            <person name="Fang X."/>
            <person name="Xiong Z."/>
            <person name="Lobanov A.V."/>
            <person name="Huang Z."/>
            <person name="Ma S."/>
            <person name="Feng Y."/>
            <person name="Turanov A.A."/>
            <person name="Zhu Y."/>
            <person name="Lenz T.L."/>
            <person name="Gerashchenko M.V."/>
            <person name="Fan D."/>
            <person name="Hee Yim S."/>
            <person name="Yao X."/>
            <person name="Jordan D."/>
            <person name="Xiong Y."/>
            <person name="Ma Y."/>
            <person name="Lyapunov A.N."/>
            <person name="Chen G."/>
            <person name="Kulakova O.I."/>
            <person name="Sun Y."/>
            <person name="Lee S.G."/>
            <person name="Bronson R.T."/>
            <person name="Moskalev A.A."/>
            <person name="Sunyaev S.R."/>
            <person name="Zhang G."/>
            <person name="Krogh A."/>
            <person name="Wang J."/>
            <person name="Gladyshev V.N."/>
        </authorList>
    </citation>
    <scope>NUCLEOTIDE SEQUENCE [LARGE SCALE GENOMIC DNA]</scope>
</reference>
<keyword evidence="11 12" id="KW-0807">Transducer</keyword>
<dbReference type="GO" id="GO:0004984">
    <property type="term" value="F:olfactory receptor activity"/>
    <property type="evidence" value="ECO:0007669"/>
    <property type="project" value="InterPro"/>
</dbReference>
<dbReference type="InterPro" id="IPR017452">
    <property type="entry name" value="GPCR_Rhodpsn_7TM"/>
</dbReference>
<feature type="transmembrane region" description="Helical" evidence="13">
    <location>
        <begin position="285"/>
        <end position="303"/>
    </location>
</feature>
<dbReference type="FunFam" id="1.20.1070.10:FF:000003">
    <property type="entry name" value="Olfactory receptor"/>
    <property type="match status" value="1"/>
</dbReference>
<dbReference type="GO" id="GO:0004930">
    <property type="term" value="F:G protein-coupled receptor activity"/>
    <property type="evidence" value="ECO:0007669"/>
    <property type="project" value="UniProtKB-KW"/>
</dbReference>
<keyword evidence="10 12" id="KW-0675">Receptor</keyword>
<comment type="function">
    <text evidence="1">Putative odorant or sperm cell receptor.</text>
</comment>
<feature type="transmembrane region" description="Helical" evidence="13">
    <location>
        <begin position="355"/>
        <end position="376"/>
    </location>
</feature>
<dbReference type="SUPFAM" id="SSF81321">
    <property type="entry name" value="Family A G protein-coupled receptor-like"/>
    <property type="match status" value="2"/>
</dbReference>
<evidence type="ECO:0000256" key="1">
    <source>
        <dbReference type="ARBA" id="ARBA00003929"/>
    </source>
</evidence>
<accession>S7NRZ2</accession>
<dbReference type="AlphaFoldDB" id="S7NRZ2"/>
<keyword evidence="7 13" id="KW-1133">Transmembrane helix</keyword>
<dbReference type="CDD" id="cd15410">
    <property type="entry name" value="7tmA_OR5D-like"/>
    <property type="match status" value="1"/>
</dbReference>
<name>S7NRZ2_MYOBR</name>
<evidence type="ECO:0000256" key="6">
    <source>
        <dbReference type="ARBA" id="ARBA00022725"/>
    </source>
</evidence>
<keyword evidence="5 12" id="KW-0812">Transmembrane</keyword>
<keyword evidence="16" id="KW-1185">Reference proteome</keyword>
<evidence type="ECO:0000256" key="7">
    <source>
        <dbReference type="ARBA" id="ARBA00022989"/>
    </source>
</evidence>
<gene>
    <name evidence="15" type="ORF">D623_10007606</name>
</gene>
<evidence type="ECO:0000256" key="3">
    <source>
        <dbReference type="ARBA" id="ARBA00022475"/>
    </source>
</evidence>
<dbReference type="PROSITE" id="PS00237">
    <property type="entry name" value="G_PROTEIN_RECEP_F1_1"/>
    <property type="match status" value="2"/>
</dbReference>
<feature type="transmembrane region" description="Helical" evidence="13">
    <location>
        <begin position="62"/>
        <end position="80"/>
    </location>
</feature>
<feature type="transmembrane region" description="Helical" evidence="13">
    <location>
        <begin position="250"/>
        <end position="273"/>
    </location>
</feature>